<reference evidence="2" key="1">
    <citation type="submission" date="2020-10" db="EMBL/GenBank/DDBJ databases">
        <authorList>
            <person name="Kikuchi T."/>
        </authorList>
    </citation>
    <scope>NUCLEOTIDE SEQUENCE</scope>
    <source>
        <strain evidence="2">NKZ352</strain>
    </source>
</reference>
<evidence type="ECO:0000313" key="2">
    <source>
        <dbReference type="EMBL" id="CAD6199572.1"/>
    </source>
</evidence>
<evidence type="ECO:0000313" key="3">
    <source>
        <dbReference type="Proteomes" id="UP000835052"/>
    </source>
</evidence>
<feature type="region of interest" description="Disordered" evidence="1">
    <location>
        <begin position="139"/>
        <end position="184"/>
    </location>
</feature>
<evidence type="ECO:0000256" key="1">
    <source>
        <dbReference type="SAM" id="MobiDB-lite"/>
    </source>
</evidence>
<dbReference type="EMBL" id="CAJGYM010000184">
    <property type="protein sequence ID" value="CAD6199572.1"/>
    <property type="molecule type" value="Genomic_DNA"/>
</dbReference>
<dbReference type="Proteomes" id="UP000835052">
    <property type="component" value="Unassembled WGS sequence"/>
</dbReference>
<feature type="compositionally biased region" description="Polar residues" evidence="1">
    <location>
        <begin position="256"/>
        <end position="265"/>
    </location>
</feature>
<feature type="compositionally biased region" description="Polar residues" evidence="1">
    <location>
        <begin position="203"/>
        <end position="212"/>
    </location>
</feature>
<feature type="region of interest" description="Disordered" evidence="1">
    <location>
        <begin position="332"/>
        <end position="370"/>
    </location>
</feature>
<feature type="compositionally biased region" description="Acidic residues" evidence="1">
    <location>
        <begin position="334"/>
        <end position="366"/>
    </location>
</feature>
<name>A0A8S1HW15_9PELO</name>
<gene>
    <name evidence="2" type="ORF">CAUJ_LOCUS15474</name>
</gene>
<keyword evidence="3" id="KW-1185">Reference proteome</keyword>
<dbReference type="AlphaFoldDB" id="A0A8S1HW15"/>
<organism evidence="2 3">
    <name type="scientific">Caenorhabditis auriculariae</name>
    <dbReference type="NCBI Taxonomy" id="2777116"/>
    <lineage>
        <taxon>Eukaryota</taxon>
        <taxon>Metazoa</taxon>
        <taxon>Ecdysozoa</taxon>
        <taxon>Nematoda</taxon>
        <taxon>Chromadorea</taxon>
        <taxon>Rhabditida</taxon>
        <taxon>Rhabditina</taxon>
        <taxon>Rhabditomorpha</taxon>
        <taxon>Rhabditoidea</taxon>
        <taxon>Rhabditidae</taxon>
        <taxon>Peloderinae</taxon>
        <taxon>Caenorhabditis</taxon>
    </lineage>
</organism>
<feature type="compositionally biased region" description="Basic and acidic residues" evidence="1">
    <location>
        <begin position="228"/>
        <end position="245"/>
    </location>
</feature>
<feature type="compositionally biased region" description="Basic and acidic residues" evidence="1">
    <location>
        <begin position="161"/>
        <end position="171"/>
    </location>
</feature>
<sequence>MIRMDGLKAVEKIEEKEEVPMTPKEEFMEKYKDIEMTPAIIEGRCTAKATSAMDRMLRRESLTAKLSEAIEKKSVEVDTPVAVPRVEVTIKTTEKNPEKPSEEALPESIQKAPFEASEVASTSSEAISRVVSSIKINGIPVSQSSSEPTSPSNAPVKISIKRRDSSLERKNSSTSKKKVKPELTIDVNAINERMKLEELEASEGSSMMTQSAIERRSAEPPTAQLGFDDDRKERAKSEAADDDIKGRRKRRDPTRTLENLKTSLTLAKKMESPATEPVMPSDASEKSKANTLRPLIVPLLLVTEPSNPNTPLCTTPDAASVSICLWNGHLKNEEEGEDEDVDEEEEEYSSGEWTEAEDEDEEEYASDCEFSVSQTFSLKDHMPLGDLFPIVPSSSTSSARVSDFGGETFLTEEMKEESRGRVDSLFANPPPTFTCSVSYDGQTSWGSDEVHSIEDDEDEEEYEDVDDYKVLPIARPGSSSLGAYQSPTCLTSDEEYDGQTYRDNVEVGFTMKLVDKAAFRDSDEEDEEFIFFRASESFRKAFFLCTRPYSDEEYWEDEEEEEEEYEDEDVYEEYEEEYDEEVDEEVEEFDDDSQLVTVMEKSPSPVSFSISHSIATEVAESDSDDDAMHSCMSQLEDLPVRVHKTLIPHMLDPVEEHVEEAMVGELPDEELLALDVMDVENDMGTKSF</sequence>
<feature type="region of interest" description="Disordered" evidence="1">
    <location>
        <begin position="196"/>
        <end position="290"/>
    </location>
</feature>
<accession>A0A8S1HW15</accession>
<dbReference type="OrthoDB" id="5874817at2759"/>
<feature type="region of interest" description="Disordered" evidence="1">
    <location>
        <begin position="92"/>
        <end position="111"/>
    </location>
</feature>
<protein>
    <submittedName>
        <fullName evidence="2">Uncharacterized protein</fullName>
    </submittedName>
</protein>
<comment type="caution">
    <text evidence="2">The sequence shown here is derived from an EMBL/GenBank/DDBJ whole genome shotgun (WGS) entry which is preliminary data.</text>
</comment>
<feature type="compositionally biased region" description="Basic and acidic residues" evidence="1">
    <location>
        <begin position="92"/>
        <end position="102"/>
    </location>
</feature>
<feature type="compositionally biased region" description="Low complexity" evidence="1">
    <location>
        <begin position="140"/>
        <end position="155"/>
    </location>
</feature>
<proteinExistence type="predicted"/>